<feature type="transmembrane region" description="Helical" evidence="2">
    <location>
        <begin position="6"/>
        <end position="25"/>
    </location>
</feature>
<evidence type="ECO:0000256" key="1">
    <source>
        <dbReference type="PROSITE-ProRule" id="PRU00339"/>
    </source>
</evidence>
<sequence>MNSLFPLVYSIALFIFLFIITFYILKQITNTQKLEKKIFKLQETIKKENVSYETFYKLGQLYLKKKLFYKAILLFRQALKAWNPNDKIGLGSLYNTIGFTYFTLKQYNLANYYYSIAIKIIPDYTLALTNLGYSYEKLNLSVESYNCYKNALVWDPENRLASSRILIVEKKLKYLVGTSEVQG</sequence>
<dbReference type="SUPFAM" id="SSF48452">
    <property type="entry name" value="TPR-like"/>
    <property type="match status" value="1"/>
</dbReference>
<geneLocation type="plastid" evidence="3"/>
<gene>
    <name evidence="3" type="primary">ycf37</name>
</gene>
<dbReference type="PROSITE" id="PS50005">
    <property type="entry name" value="TPR"/>
    <property type="match status" value="2"/>
</dbReference>
<organism evidence="3">
    <name type="scientific">Egregia menziesii</name>
    <dbReference type="NCBI Taxonomy" id="105409"/>
    <lineage>
        <taxon>Eukaryota</taxon>
        <taxon>Sar</taxon>
        <taxon>Stramenopiles</taxon>
        <taxon>Ochrophyta</taxon>
        <taxon>PX clade</taxon>
        <taxon>Phaeophyceae</taxon>
        <taxon>Laminariales</taxon>
        <taxon>Lessoniaceae</taxon>
        <taxon>Egregia</taxon>
    </lineage>
</organism>
<dbReference type="SMART" id="SM00028">
    <property type="entry name" value="TPR"/>
    <property type="match status" value="3"/>
</dbReference>
<name>A0A8F0FAA8_9PHAE</name>
<dbReference type="Pfam" id="PF13181">
    <property type="entry name" value="TPR_8"/>
    <property type="match status" value="1"/>
</dbReference>
<keyword evidence="1" id="KW-0802">TPR repeat</keyword>
<feature type="repeat" description="TPR" evidence="1">
    <location>
        <begin position="91"/>
        <end position="124"/>
    </location>
</feature>
<evidence type="ECO:0000313" key="3">
    <source>
        <dbReference type="EMBL" id="QWK43342.1"/>
    </source>
</evidence>
<protein>
    <recommendedName>
        <fullName evidence="4">Ycf37</fullName>
    </recommendedName>
</protein>
<dbReference type="InterPro" id="IPR019734">
    <property type="entry name" value="TPR_rpt"/>
</dbReference>
<keyword evidence="2" id="KW-1133">Transmembrane helix</keyword>
<dbReference type="EMBL" id="MZ156039">
    <property type="protein sequence ID" value="QWK43342.1"/>
    <property type="molecule type" value="Genomic_DNA"/>
</dbReference>
<dbReference type="AlphaFoldDB" id="A0A8F0FAA8"/>
<keyword evidence="2" id="KW-0472">Membrane</keyword>
<keyword evidence="2" id="KW-0812">Transmembrane</keyword>
<accession>A0A8F0FAA8</accession>
<evidence type="ECO:0008006" key="4">
    <source>
        <dbReference type="Google" id="ProtNLM"/>
    </source>
</evidence>
<dbReference type="InterPro" id="IPR011990">
    <property type="entry name" value="TPR-like_helical_dom_sf"/>
</dbReference>
<evidence type="ECO:0000256" key="2">
    <source>
        <dbReference type="SAM" id="Phobius"/>
    </source>
</evidence>
<feature type="repeat" description="TPR" evidence="1">
    <location>
        <begin position="52"/>
        <end position="85"/>
    </location>
</feature>
<reference evidence="3" key="1">
    <citation type="journal article" date="2021" name="Genome Biol. Evol.">
        <title>Genomic rearrangements and sequence evolution across brown algal organelles.</title>
        <authorList>
            <person name="Starko S."/>
            <person name="Bringloe T.T."/>
            <person name="Gomez M.S."/>
            <person name="Darby H."/>
            <person name="Graham S.W."/>
            <person name="Martone P.T."/>
        </authorList>
    </citation>
    <scope>NUCLEOTIDE SEQUENCE</scope>
</reference>
<proteinExistence type="predicted"/>
<dbReference type="Gene3D" id="1.25.40.10">
    <property type="entry name" value="Tetratricopeptide repeat domain"/>
    <property type="match status" value="1"/>
</dbReference>
<keyword evidence="3" id="KW-0934">Plastid</keyword>